<protein>
    <recommendedName>
        <fullName evidence="7 8">Cell division protein FtsL</fullName>
    </recommendedName>
</protein>
<evidence type="ECO:0000256" key="8">
    <source>
        <dbReference type="NCBIfam" id="TIGR02209"/>
    </source>
</evidence>
<feature type="transmembrane region" description="Helical" evidence="7">
    <location>
        <begin position="46"/>
        <end position="65"/>
    </location>
</feature>
<dbReference type="Pfam" id="PF04977">
    <property type="entry name" value="DivIC"/>
    <property type="match status" value="1"/>
</dbReference>
<keyword evidence="1 7" id="KW-1003">Cell membrane</keyword>
<feature type="coiled-coil region" evidence="9">
    <location>
        <begin position="76"/>
        <end position="103"/>
    </location>
</feature>
<keyword evidence="12" id="KW-1185">Reference proteome</keyword>
<evidence type="ECO:0000313" key="12">
    <source>
        <dbReference type="Proteomes" id="UP001370590"/>
    </source>
</evidence>
<proteinExistence type="inferred from homology"/>
<dbReference type="NCBIfam" id="TIGR02209">
    <property type="entry name" value="ftsL_broad"/>
    <property type="match status" value="1"/>
</dbReference>
<keyword evidence="2 7" id="KW-0132">Cell division</keyword>
<dbReference type="GO" id="GO:0051301">
    <property type="term" value="P:cell division"/>
    <property type="evidence" value="ECO:0007669"/>
    <property type="project" value="UniProtKB-KW"/>
</dbReference>
<keyword evidence="5 7" id="KW-0472">Membrane</keyword>
<name>A0ABU8SLM2_9LACO</name>
<evidence type="ECO:0000256" key="5">
    <source>
        <dbReference type="ARBA" id="ARBA00023136"/>
    </source>
</evidence>
<dbReference type="HAMAP" id="MF_00910">
    <property type="entry name" value="FtsL"/>
    <property type="match status" value="1"/>
</dbReference>
<keyword evidence="3 7" id="KW-0812">Transmembrane</keyword>
<dbReference type="InterPro" id="IPR007060">
    <property type="entry name" value="FtsL/DivIC"/>
</dbReference>
<sequence>MMERSMYVQAPDEVVPSGGDNKEKQVQPSRSPKSHKKFKLTKVEKLLYSFFLVTILLLTLFTIAAKNGFSASQQDLQDVNQNVEKIHNDNGNLKQEISELQSSSRLQSIAQKNGLSLSNNNIRNVRK</sequence>
<evidence type="ECO:0000256" key="3">
    <source>
        <dbReference type="ARBA" id="ARBA00022692"/>
    </source>
</evidence>
<organism evidence="11 12">
    <name type="scientific">Nicoliella lavandulae</name>
    <dbReference type="NCBI Taxonomy" id="3082954"/>
    <lineage>
        <taxon>Bacteria</taxon>
        <taxon>Bacillati</taxon>
        <taxon>Bacillota</taxon>
        <taxon>Bacilli</taxon>
        <taxon>Lactobacillales</taxon>
        <taxon>Lactobacillaceae</taxon>
        <taxon>Nicoliella</taxon>
    </lineage>
</organism>
<comment type="function">
    <text evidence="7">Essential cell division protein.</text>
</comment>
<dbReference type="InterPro" id="IPR011922">
    <property type="entry name" value="Cell_div_FtsL"/>
</dbReference>
<dbReference type="RefSeq" id="WP_339960601.1">
    <property type="nucleotide sequence ID" value="NZ_JAWMWH010000001.1"/>
</dbReference>
<comment type="similarity">
    <text evidence="7">Belongs to the FtsL family.</text>
</comment>
<feature type="region of interest" description="Disordered" evidence="10">
    <location>
        <begin position="1"/>
        <end position="36"/>
    </location>
</feature>
<evidence type="ECO:0000256" key="7">
    <source>
        <dbReference type="HAMAP-Rule" id="MF_00910"/>
    </source>
</evidence>
<accession>A0ABU8SLM2</accession>
<dbReference type="EMBL" id="JAWMWH010000001">
    <property type="protein sequence ID" value="MEJ6400802.1"/>
    <property type="molecule type" value="Genomic_DNA"/>
</dbReference>
<evidence type="ECO:0000256" key="2">
    <source>
        <dbReference type="ARBA" id="ARBA00022618"/>
    </source>
</evidence>
<reference evidence="11 12" key="1">
    <citation type="submission" date="2023-10" db="EMBL/GenBank/DDBJ databases">
        <title>Nicoliella lavandulae sp. nov. isolated from Lavandula angustifolia flowers.</title>
        <authorList>
            <person name="Alcantara C."/>
            <person name="Zuniga M."/>
            <person name="Landete J.M."/>
            <person name="Monedero V."/>
        </authorList>
    </citation>
    <scope>NUCLEOTIDE SEQUENCE [LARGE SCALE GENOMIC DNA]</scope>
    <source>
        <strain evidence="11 12">Es01</strain>
    </source>
</reference>
<comment type="caution">
    <text evidence="11">The sequence shown here is derived from an EMBL/GenBank/DDBJ whole genome shotgun (WGS) entry which is preliminary data.</text>
</comment>
<evidence type="ECO:0000256" key="1">
    <source>
        <dbReference type="ARBA" id="ARBA00022475"/>
    </source>
</evidence>
<keyword evidence="4 7" id="KW-1133">Transmembrane helix</keyword>
<evidence type="ECO:0000313" key="11">
    <source>
        <dbReference type="EMBL" id="MEJ6400802.1"/>
    </source>
</evidence>
<keyword evidence="9" id="KW-0175">Coiled coil</keyword>
<evidence type="ECO:0000256" key="6">
    <source>
        <dbReference type="ARBA" id="ARBA00023306"/>
    </source>
</evidence>
<evidence type="ECO:0000256" key="9">
    <source>
        <dbReference type="SAM" id="Coils"/>
    </source>
</evidence>
<gene>
    <name evidence="7 11" type="primary">ftsL</name>
    <name evidence="11" type="ORF">R4146_06455</name>
</gene>
<comment type="subcellular location">
    <subcellularLocation>
        <location evidence="7">Cell membrane</location>
        <topology evidence="7">Single-pass type II membrane protein</topology>
    </subcellularLocation>
    <text evidence="7">Localizes to the division septum where it forms a ring structure.</text>
</comment>
<keyword evidence="6 7" id="KW-0131">Cell cycle</keyword>
<evidence type="ECO:0000256" key="10">
    <source>
        <dbReference type="SAM" id="MobiDB-lite"/>
    </source>
</evidence>
<evidence type="ECO:0000256" key="4">
    <source>
        <dbReference type="ARBA" id="ARBA00022989"/>
    </source>
</evidence>
<dbReference type="Proteomes" id="UP001370590">
    <property type="component" value="Unassembled WGS sequence"/>
</dbReference>